<organism evidence="3 4">
    <name type="scientific">Staphylococcus simulans UMC-CNS-990</name>
    <dbReference type="NCBI Taxonomy" id="1405498"/>
    <lineage>
        <taxon>Bacteria</taxon>
        <taxon>Bacillati</taxon>
        <taxon>Bacillota</taxon>
        <taxon>Bacilli</taxon>
        <taxon>Bacillales</taxon>
        <taxon>Staphylococcaceae</taxon>
        <taxon>Staphylococcus</taxon>
    </lineage>
</organism>
<feature type="compositionally biased region" description="Basic and acidic residues" evidence="2">
    <location>
        <begin position="121"/>
        <end position="138"/>
    </location>
</feature>
<feature type="region of interest" description="Disordered" evidence="2">
    <location>
        <begin position="64"/>
        <end position="138"/>
    </location>
</feature>
<gene>
    <name evidence="3" type="ORF">SSIM_10590</name>
</gene>
<dbReference type="RefSeq" id="WP_023015989.1">
    <property type="nucleotide sequence ID" value="NZ_AXDY01000010.1"/>
</dbReference>
<evidence type="ECO:0008006" key="5">
    <source>
        <dbReference type="Google" id="ProtNLM"/>
    </source>
</evidence>
<protein>
    <recommendedName>
        <fullName evidence="5">YtxH domain-containing protein</fullName>
    </recommendedName>
</protein>
<feature type="coiled-coil region" evidence="1">
    <location>
        <begin position="22"/>
        <end position="49"/>
    </location>
</feature>
<keyword evidence="1" id="KW-0175">Coiled coil</keyword>
<feature type="compositionally biased region" description="Basic and acidic residues" evidence="2">
    <location>
        <begin position="66"/>
        <end position="83"/>
    </location>
</feature>
<evidence type="ECO:0000313" key="4">
    <source>
        <dbReference type="Proteomes" id="UP000017131"/>
    </source>
</evidence>
<evidence type="ECO:0000256" key="2">
    <source>
        <dbReference type="SAM" id="MobiDB-lite"/>
    </source>
</evidence>
<name>A0ABN0PAX4_STASI</name>
<keyword evidence="4" id="KW-1185">Reference proteome</keyword>
<comment type="caution">
    <text evidence="3">The sequence shown here is derived from an EMBL/GenBank/DDBJ whole genome shotgun (WGS) entry which is preliminary data.</text>
</comment>
<proteinExistence type="predicted"/>
<sequence length="138" mass="15465">MAKSSNFFKAVLGIGAATAAVLLSRKESRDRLKQEYDKYKENPESYKENAKELANQVASKATETFNEVKQDPKGYAEKVKQDPKGFLQEQKARFSNSEDAASPTLDDVKQSDEAQNNIRIVSEEDLKQNDNKGSNDTK</sequence>
<accession>A0ABN0PAX4</accession>
<dbReference type="EMBL" id="AXDY01000010">
    <property type="protein sequence ID" value="ERS92745.1"/>
    <property type="molecule type" value="Genomic_DNA"/>
</dbReference>
<reference evidence="3 4" key="1">
    <citation type="journal article" date="2013" name="Genome Announc.">
        <title>Draft Genome Sequence of Staphylococcus simulans UMC-CNS-990, Isolated from a Case of Chronic Bovine Mastitis.</title>
        <authorList>
            <person name="Calcutt M.J."/>
            <person name="Foecking M.F."/>
            <person name="Hsieh H.Y."/>
            <person name="Perry J."/>
            <person name="Stewart G.C."/>
            <person name="Middleton J.R."/>
        </authorList>
    </citation>
    <scope>NUCLEOTIDE SEQUENCE [LARGE SCALE GENOMIC DNA]</scope>
    <source>
        <strain evidence="3 4">UMC-CNS-990</strain>
    </source>
</reference>
<evidence type="ECO:0000313" key="3">
    <source>
        <dbReference type="EMBL" id="ERS92745.1"/>
    </source>
</evidence>
<dbReference type="Proteomes" id="UP000017131">
    <property type="component" value="Unassembled WGS sequence"/>
</dbReference>
<evidence type="ECO:0000256" key="1">
    <source>
        <dbReference type="SAM" id="Coils"/>
    </source>
</evidence>